<dbReference type="InterPro" id="IPR008803">
    <property type="entry name" value="RHD3/Sey1"/>
</dbReference>
<reference evidence="2" key="1">
    <citation type="journal article" date="2023" name="bioRxiv">
        <title>Improved chromosome-level genome assembly for marigold (Tagetes erecta).</title>
        <authorList>
            <person name="Jiang F."/>
            <person name="Yuan L."/>
            <person name="Wang S."/>
            <person name="Wang H."/>
            <person name="Xu D."/>
            <person name="Wang A."/>
            <person name="Fan W."/>
        </authorList>
    </citation>
    <scope>NUCLEOTIDE SEQUENCE</scope>
    <source>
        <strain evidence="2">WSJ</strain>
        <tissue evidence="2">Leaf</tissue>
    </source>
</reference>
<dbReference type="GO" id="GO:0003924">
    <property type="term" value="F:GTPase activity"/>
    <property type="evidence" value="ECO:0007669"/>
    <property type="project" value="TreeGrafter"/>
</dbReference>
<dbReference type="GO" id="GO:0005783">
    <property type="term" value="C:endoplasmic reticulum"/>
    <property type="evidence" value="ECO:0007669"/>
    <property type="project" value="TreeGrafter"/>
</dbReference>
<gene>
    <name evidence="2" type="ORF">QVD17_25692</name>
</gene>
<organism evidence="2 3">
    <name type="scientific">Tagetes erecta</name>
    <name type="common">African marigold</name>
    <dbReference type="NCBI Taxonomy" id="13708"/>
    <lineage>
        <taxon>Eukaryota</taxon>
        <taxon>Viridiplantae</taxon>
        <taxon>Streptophyta</taxon>
        <taxon>Embryophyta</taxon>
        <taxon>Tracheophyta</taxon>
        <taxon>Spermatophyta</taxon>
        <taxon>Magnoliopsida</taxon>
        <taxon>eudicotyledons</taxon>
        <taxon>Gunneridae</taxon>
        <taxon>Pentapetalae</taxon>
        <taxon>asterids</taxon>
        <taxon>campanulids</taxon>
        <taxon>Asterales</taxon>
        <taxon>Asteraceae</taxon>
        <taxon>Asteroideae</taxon>
        <taxon>Heliantheae alliance</taxon>
        <taxon>Tageteae</taxon>
        <taxon>Tagetes</taxon>
    </lineage>
</organism>
<evidence type="ECO:0000313" key="2">
    <source>
        <dbReference type="EMBL" id="KAK1422515.1"/>
    </source>
</evidence>
<dbReference type="InterPro" id="IPR046758">
    <property type="entry name" value="Sey1/RHD3-like_3HB"/>
</dbReference>
<keyword evidence="3" id="KW-1185">Reference proteome</keyword>
<dbReference type="PANTHER" id="PTHR45923:SF14">
    <property type="entry name" value="PROTEIN ROOT HAIR DEFECTIVE 3 HOMOLOG"/>
    <property type="match status" value="1"/>
</dbReference>
<accession>A0AAD8KMY7</accession>
<dbReference type="PANTHER" id="PTHR45923">
    <property type="entry name" value="PROTEIN SEY1"/>
    <property type="match status" value="1"/>
</dbReference>
<dbReference type="AlphaFoldDB" id="A0AAD8KMY7"/>
<dbReference type="EMBL" id="JAUHHV010000006">
    <property type="protein sequence ID" value="KAK1422515.1"/>
    <property type="molecule type" value="Genomic_DNA"/>
</dbReference>
<name>A0AAD8KMY7_TARER</name>
<feature type="domain" description="Sey1/RHD3-like three-helix bundle" evidence="1">
    <location>
        <begin position="18"/>
        <end position="144"/>
    </location>
</feature>
<dbReference type="GO" id="GO:0016320">
    <property type="term" value="P:endoplasmic reticulum membrane fusion"/>
    <property type="evidence" value="ECO:0007669"/>
    <property type="project" value="TreeGrafter"/>
</dbReference>
<evidence type="ECO:0000313" key="3">
    <source>
        <dbReference type="Proteomes" id="UP001229421"/>
    </source>
</evidence>
<proteinExistence type="predicted"/>
<dbReference type="Proteomes" id="UP001229421">
    <property type="component" value="Unassembled WGS sequence"/>
</dbReference>
<sequence>MLQDWLKLEEAVKSERVKGFGNKLSSLIDDCVSSYDEEVTHYDGIVVSERRKQLYEKLMQLVAPSYALMFQHIQSEAMEHFKTTLKIKSILIEGRGYDVATKESMRRFDELCEDAAIKQVKWDLTILRKRFSNDMDSHITDLRMLDEFEWSLGLHHSPSSASIDPDLRHLDLRLLVQFHAICPFELHL</sequence>
<protein>
    <recommendedName>
        <fullName evidence="1">Sey1/RHD3-like three-helix bundle domain-containing protein</fullName>
    </recommendedName>
</protein>
<comment type="caution">
    <text evidence="2">The sequence shown here is derived from an EMBL/GenBank/DDBJ whole genome shotgun (WGS) entry which is preliminary data.</text>
</comment>
<evidence type="ECO:0000259" key="1">
    <source>
        <dbReference type="Pfam" id="PF20428"/>
    </source>
</evidence>
<dbReference type="Pfam" id="PF20428">
    <property type="entry name" value="Sey1_3HB"/>
    <property type="match status" value="1"/>
</dbReference>